<keyword evidence="5 6" id="KW-0472">Membrane</keyword>
<comment type="subcellular location">
    <subcellularLocation>
        <location evidence="1">Cell membrane</location>
        <topology evidence="1">Multi-pass membrane protein</topology>
    </subcellularLocation>
</comment>
<dbReference type="RefSeq" id="WP_320004931.1">
    <property type="nucleotide sequence ID" value="NZ_JAUHJS010000006.1"/>
</dbReference>
<feature type="transmembrane region" description="Helical" evidence="6">
    <location>
        <begin position="373"/>
        <end position="395"/>
    </location>
</feature>
<evidence type="ECO:0000256" key="2">
    <source>
        <dbReference type="ARBA" id="ARBA00022475"/>
    </source>
</evidence>
<reference evidence="8" key="1">
    <citation type="submission" date="2023-06" db="EMBL/GenBank/DDBJ databases">
        <title>Cytophagales bacterium Strain LB-30, isolated from soil.</title>
        <authorList>
            <person name="Liu B."/>
        </authorList>
    </citation>
    <scope>NUCLEOTIDE SEQUENCE</scope>
    <source>
        <strain evidence="8">LB-30</strain>
    </source>
</reference>
<evidence type="ECO:0000313" key="9">
    <source>
        <dbReference type="Proteomes" id="UP001168552"/>
    </source>
</evidence>
<evidence type="ECO:0000256" key="1">
    <source>
        <dbReference type="ARBA" id="ARBA00004651"/>
    </source>
</evidence>
<dbReference type="EMBL" id="JAUHJS010000006">
    <property type="protein sequence ID" value="MDN4166395.1"/>
    <property type="molecule type" value="Genomic_DNA"/>
</dbReference>
<evidence type="ECO:0000259" key="7">
    <source>
        <dbReference type="Pfam" id="PF12698"/>
    </source>
</evidence>
<dbReference type="SUPFAM" id="SSF53850">
    <property type="entry name" value="Periplasmic binding protein-like II"/>
    <property type="match status" value="1"/>
</dbReference>
<feature type="transmembrane region" description="Helical" evidence="6">
    <location>
        <begin position="181"/>
        <end position="201"/>
    </location>
</feature>
<dbReference type="InterPro" id="IPR013525">
    <property type="entry name" value="ABC2_TM"/>
</dbReference>
<evidence type="ECO:0000256" key="6">
    <source>
        <dbReference type="SAM" id="Phobius"/>
    </source>
</evidence>
<dbReference type="Gene3D" id="3.40.190.10">
    <property type="entry name" value="Periplasmic binding protein-like II"/>
    <property type="match status" value="1"/>
</dbReference>
<proteinExistence type="predicted"/>
<organism evidence="8 9">
    <name type="scientific">Shiella aurantiaca</name>
    <dbReference type="NCBI Taxonomy" id="3058365"/>
    <lineage>
        <taxon>Bacteria</taxon>
        <taxon>Pseudomonadati</taxon>
        <taxon>Bacteroidota</taxon>
        <taxon>Cytophagia</taxon>
        <taxon>Cytophagales</taxon>
        <taxon>Shiellaceae</taxon>
        <taxon>Shiella</taxon>
    </lineage>
</organism>
<keyword evidence="3 6" id="KW-0812">Transmembrane</keyword>
<evidence type="ECO:0000256" key="5">
    <source>
        <dbReference type="ARBA" id="ARBA00023136"/>
    </source>
</evidence>
<dbReference type="PANTHER" id="PTHR30294">
    <property type="entry name" value="MEMBRANE COMPONENT OF ABC TRANSPORTER YHHJ-RELATED"/>
    <property type="match status" value="1"/>
</dbReference>
<dbReference type="Proteomes" id="UP001168552">
    <property type="component" value="Unassembled WGS sequence"/>
</dbReference>
<gene>
    <name evidence="8" type="ORF">QWY31_12865</name>
</gene>
<evidence type="ECO:0000313" key="8">
    <source>
        <dbReference type="EMBL" id="MDN4166395.1"/>
    </source>
</evidence>
<comment type="caution">
    <text evidence="8">The sequence shown here is derived from an EMBL/GenBank/DDBJ whole genome shotgun (WGS) entry which is preliminary data.</text>
</comment>
<name>A0ABT8F7G5_9BACT</name>
<dbReference type="InterPro" id="IPR051449">
    <property type="entry name" value="ABC-2_transporter_component"/>
</dbReference>
<feature type="transmembrane region" description="Helical" evidence="6">
    <location>
        <begin position="401"/>
        <end position="420"/>
    </location>
</feature>
<dbReference type="Pfam" id="PF12698">
    <property type="entry name" value="ABC2_membrane_3"/>
    <property type="match status" value="1"/>
</dbReference>
<evidence type="ECO:0000256" key="3">
    <source>
        <dbReference type="ARBA" id="ARBA00022692"/>
    </source>
</evidence>
<dbReference type="PANTHER" id="PTHR30294:SF29">
    <property type="entry name" value="MULTIDRUG ABC TRANSPORTER PERMEASE YBHS-RELATED"/>
    <property type="match status" value="1"/>
</dbReference>
<feature type="transmembrane region" description="Helical" evidence="6">
    <location>
        <begin position="346"/>
        <end position="366"/>
    </location>
</feature>
<keyword evidence="9" id="KW-1185">Reference proteome</keyword>
<accession>A0ABT8F7G5</accession>
<keyword evidence="2" id="KW-1003">Cell membrane</keyword>
<feature type="transmembrane region" description="Helical" evidence="6">
    <location>
        <begin position="21"/>
        <end position="44"/>
    </location>
</feature>
<sequence length="447" mass="50227">MKKIFLIIQREFLSRVQKKSFLVATILVPLIFPAIIGVMIYLAIQEDKATSAKTVWVIDESKLFDFSDTTSSNKYAYVLKDMPLAEAKTAFNETEDYALLYIPPMSLDTPQSMSFYAKNTPGISVIGEFERRFEGQIREAKLLRSGISQDMLDKLKADVSIETFMIEGENEKQSSADATFWISYATGFLIYIFLFAYGAQVMQGVIEEKNSKIVEIMISAVRPFQLMLGKIIGVASVGLFQVLIWVVLMTGIYTVGLGALGLKMPQQQMMEEVQSNMPEEAKQEADLSKYQENAKVQKLISAIDSIPVAKITLLFLFYFIGGYLMYASLFAAVGSAVDTPSDAQQFMMPIMLPIIVSLMGLFMFVFKDPNGSISFWLSIIPFTSPITMMGRIAFGVPTWELILSMVLLIGGFMFTTWLAARIYRVGILMHGTKVNYKTLAKWFLQKN</sequence>
<feature type="transmembrane region" description="Helical" evidence="6">
    <location>
        <begin position="242"/>
        <end position="262"/>
    </location>
</feature>
<evidence type="ECO:0000256" key="4">
    <source>
        <dbReference type="ARBA" id="ARBA00022989"/>
    </source>
</evidence>
<feature type="transmembrane region" description="Helical" evidence="6">
    <location>
        <begin position="313"/>
        <end position="334"/>
    </location>
</feature>
<feature type="domain" description="ABC-2 type transporter transmembrane" evidence="7">
    <location>
        <begin position="19"/>
        <end position="420"/>
    </location>
</feature>
<protein>
    <submittedName>
        <fullName evidence="8">ABC transporter permease</fullName>
    </submittedName>
</protein>
<keyword evidence="4 6" id="KW-1133">Transmembrane helix</keyword>